<dbReference type="AlphaFoldDB" id="A0A381NY84"/>
<reference evidence="1" key="1">
    <citation type="submission" date="2018-05" db="EMBL/GenBank/DDBJ databases">
        <authorList>
            <person name="Lanie J.A."/>
            <person name="Ng W.-L."/>
            <person name="Kazmierczak K.M."/>
            <person name="Andrzejewski T.M."/>
            <person name="Davidsen T.M."/>
            <person name="Wayne K.J."/>
            <person name="Tettelin H."/>
            <person name="Glass J.I."/>
            <person name="Rusch D."/>
            <person name="Podicherti R."/>
            <person name="Tsui H.-C.T."/>
            <person name="Winkler M.E."/>
        </authorList>
    </citation>
    <scope>NUCLEOTIDE SEQUENCE</scope>
</reference>
<accession>A0A381NY84</accession>
<evidence type="ECO:0008006" key="2">
    <source>
        <dbReference type="Google" id="ProtNLM"/>
    </source>
</evidence>
<organism evidence="1">
    <name type="scientific">marine metagenome</name>
    <dbReference type="NCBI Taxonomy" id="408172"/>
    <lineage>
        <taxon>unclassified sequences</taxon>
        <taxon>metagenomes</taxon>
        <taxon>ecological metagenomes</taxon>
    </lineage>
</organism>
<proteinExistence type="predicted"/>
<sequence length="100" mass="10641">MPALSESIRNEETQPNSWFVEDGSYVKLKTLQIGYTLPSSATSKLGISNARIYVAGNNLLTLSKYSGMDPEVGGGPLTLGVDQGIYPQASITSLGINVTF</sequence>
<name>A0A381NY84_9ZZZZ</name>
<gene>
    <name evidence="1" type="ORF">METZ01_LOCUS11998</name>
</gene>
<evidence type="ECO:0000313" key="1">
    <source>
        <dbReference type="EMBL" id="SUZ59144.1"/>
    </source>
</evidence>
<dbReference type="EMBL" id="UINC01000665">
    <property type="protein sequence ID" value="SUZ59144.1"/>
    <property type="molecule type" value="Genomic_DNA"/>
</dbReference>
<protein>
    <recommendedName>
        <fullName evidence="2">TonB-dependent receptor-like beta-barrel domain-containing protein</fullName>
    </recommendedName>
</protein>